<dbReference type="AlphaFoldDB" id="B9BR87"/>
<dbReference type="Proteomes" id="UP000004535">
    <property type="component" value="Unassembled WGS sequence"/>
</dbReference>
<proteinExistence type="predicted"/>
<name>B9BR87_9BURK</name>
<dbReference type="EMBL" id="ACFC01000005">
    <property type="protein sequence ID" value="EEE07132.1"/>
    <property type="molecule type" value="Genomic_DNA"/>
</dbReference>
<evidence type="ECO:0000256" key="1">
    <source>
        <dbReference type="SAM" id="MobiDB-lite"/>
    </source>
</evidence>
<gene>
    <name evidence="2" type="ORF">BURMUCGD2_0932</name>
</gene>
<sequence length="39" mass="4408">MWHAKKMRGVRTARRKKARPEPDELSTVATNAALISSSR</sequence>
<feature type="compositionally biased region" description="Basic residues" evidence="1">
    <location>
        <begin position="1"/>
        <end position="18"/>
    </location>
</feature>
<feature type="compositionally biased region" description="Polar residues" evidence="1">
    <location>
        <begin position="27"/>
        <end position="39"/>
    </location>
</feature>
<evidence type="ECO:0000313" key="2">
    <source>
        <dbReference type="EMBL" id="EEE07132.1"/>
    </source>
</evidence>
<feature type="region of interest" description="Disordered" evidence="1">
    <location>
        <begin position="1"/>
        <end position="39"/>
    </location>
</feature>
<protein>
    <submittedName>
        <fullName evidence="2">Uncharacterized protein</fullName>
    </submittedName>
</protein>
<evidence type="ECO:0000313" key="3">
    <source>
        <dbReference type="Proteomes" id="UP000004535"/>
    </source>
</evidence>
<organism evidence="2 3">
    <name type="scientific">Burkholderia multivorans CGD2</name>
    <dbReference type="NCBI Taxonomy" id="513052"/>
    <lineage>
        <taxon>Bacteria</taxon>
        <taxon>Pseudomonadati</taxon>
        <taxon>Pseudomonadota</taxon>
        <taxon>Betaproteobacteria</taxon>
        <taxon>Burkholderiales</taxon>
        <taxon>Burkholderiaceae</taxon>
        <taxon>Burkholderia</taxon>
        <taxon>Burkholderia cepacia complex</taxon>
    </lineage>
</organism>
<accession>B9BR87</accession>
<comment type="caution">
    <text evidence="2">The sequence shown here is derived from an EMBL/GenBank/DDBJ whole genome shotgun (WGS) entry which is preliminary data.</text>
</comment>
<reference evidence="2 3" key="1">
    <citation type="journal article" date="2012" name="J. Bacteriol.">
        <title>Draft Genome Sequence Determination for Cystic Fibrosis and Chronic Granulomatous Disease Burkholderia multivorans Isolates.</title>
        <authorList>
            <person name="Varga J.J."/>
            <person name="Losada L."/>
            <person name="Zelazny A.M."/>
            <person name="Brinkac L."/>
            <person name="Harkins D."/>
            <person name="Radune D."/>
            <person name="Hostetler J."/>
            <person name="Sampaio E.P."/>
            <person name="Ronning C.M."/>
            <person name="Nierman W.C."/>
            <person name="Greenberg D.E."/>
            <person name="Holland S.M."/>
            <person name="Goldberg J.B."/>
        </authorList>
    </citation>
    <scope>NUCLEOTIDE SEQUENCE [LARGE SCALE GENOMIC DNA]</scope>
    <source>
        <strain evidence="2 3">CGD2</strain>
    </source>
</reference>